<keyword evidence="3" id="KW-1185">Reference proteome</keyword>
<protein>
    <submittedName>
        <fullName evidence="2">Rhodanese-like domain-containing protein</fullName>
    </submittedName>
</protein>
<dbReference type="InterPro" id="IPR050229">
    <property type="entry name" value="GlpE_sulfurtransferase"/>
</dbReference>
<dbReference type="Pfam" id="PF00581">
    <property type="entry name" value="Rhodanese"/>
    <property type="match status" value="1"/>
</dbReference>
<dbReference type="RefSeq" id="WP_125753973.1">
    <property type="nucleotide sequence ID" value="NZ_JBHTON010000021.1"/>
</dbReference>
<proteinExistence type="predicted"/>
<comment type="caution">
    <text evidence="2">The sequence shown here is derived from an EMBL/GenBank/DDBJ whole genome shotgun (WGS) entry which is preliminary data.</text>
</comment>
<feature type="domain" description="Rhodanese" evidence="1">
    <location>
        <begin position="13"/>
        <end position="95"/>
    </location>
</feature>
<dbReference type="PANTHER" id="PTHR43031">
    <property type="entry name" value="FAD-DEPENDENT OXIDOREDUCTASE"/>
    <property type="match status" value="1"/>
</dbReference>
<reference evidence="3" key="1">
    <citation type="journal article" date="2019" name="Int. J. Syst. Evol. Microbiol.">
        <title>The Global Catalogue of Microorganisms (GCM) 10K type strain sequencing project: providing services to taxonomists for standard genome sequencing and annotation.</title>
        <authorList>
            <consortium name="The Broad Institute Genomics Platform"/>
            <consortium name="The Broad Institute Genome Sequencing Center for Infectious Disease"/>
            <person name="Wu L."/>
            <person name="Ma J."/>
        </authorList>
    </citation>
    <scope>NUCLEOTIDE SEQUENCE [LARGE SCALE GENOMIC DNA]</scope>
    <source>
        <strain evidence="3">CCM 8903</strain>
    </source>
</reference>
<evidence type="ECO:0000259" key="1">
    <source>
        <dbReference type="PROSITE" id="PS50206"/>
    </source>
</evidence>
<dbReference type="SMART" id="SM00450">
    <property type="entry name" value="RHOD"/>
    <property type="match status" value="1"/>
</dbReference>
<dbReference type="Proteomes" id="UP001597252">
    <property type="component" value="Unassembled WGS sequence"/>
</dbReference>
<dbReference type="InterPro" id="IPR001763">
    <property type="entry name" value="Rhodanese-like_dom"/>
</dbReference>
<evidence type="ECO:0000313" key="3">
    <source>
        <dbReference type="Proteomes" id="UP001597252"/>
    </source>
</evidence>
<organism evidence="2 3">
    <name type="scientific">Lacticaseibacillus baoqingensis</name>
    <dbReference type="NCBI Taxonomy" id="2486013"/>
    <lineage>
        <taxon>Bacteria</taxon>
        <taxon>Bacillati</taxon>
        <taxon>Bacillota</taxon>
        <taxon>Bacilli</taxon>
        <taxon>Lactobacillales</taxon>
        <taxon>Lactobacillaceae</taxon>
        <taxon>Lacticaseibacillus</taxon>
    </lineage>
</organism>
<dbReference type="SUPFAM" id="SSF52821">
    <property type="entry name" value="Rhodanese/Cell cycle control phosphatase"/>
    <property type="match status" value="1"/>
</dbReference>
<sequence>MENIDTATLAAKLADHPTIIDVREPDEFNSGHIPDAINIPVSELTNRHQEIPNGAYLICRSGSRSAMATEYLTAQGQHVINVTGGLLAWQQPLEVR</sequence>
<dbReference type="PANTHER" id="PTHR43031:SF1">
    <property type="entry name" value="PYRIDINE NUCLEOTIDE-DISULPHIDE OXIDOREDUCTASE"/>
    <property type="match status" value="1"/>
</dbReference>
<gene>
    <name evidence="2" type="ORF">ACFQ5J_07875</name>
</gene>
<name>A0ABW4E9K1_9LACO</name>
<dbReference type="InterPro" id="IPR036873">
    <property type="entry name" value="Rhodanese-like_dom_sf"/>
</dbReference>
<dbReference type="EMBL" id="JBHTON010000021">
    <property type="protein sequence ID" value="MFD1485145.1"/>
    <property type="molecule type" value="Genomic_DNA"/>
</dbReference>
<evidence type="ECO:0000313" key="2">
    <source>
        <dbReference type="EMBL" id="MFD1485145.1"/>
    </source>
</evidence>
<dbReference type="Gene3D" id="3.40.250.10">
    <property type="entry name" value="Rhodanese-like domain"/>
    <property type="match status" value="1"/>
</dbReference>
<dbReference type="PROSITE" id="PS50206">
    <property type="entry name" value="RHODANESE_3"/>
    <property type="match status" value="1"/>
</dbReference>
<accession>A0ABW4E9K1</accession>
<dbReference type="CDD" id="cd00158">
    <property type="entry name" value="RHOD"/>
    <property type="match status" value="1"/>
</dbReference>